<evidence type="ECO:0000256" key="5">
    <source>
        <dbReference type="SAM" id="Phobius"/>
    </source>
</evidence>
<evidence type="ECO:0000256" key="3">
    <source>
        <dbReference type="ARBA" id="ARBA00022989"/>
    </source>
</evidence>
<dbReference type="SUPFAM" id="SSF161084">
    <property type="entry name" value="MAPEG domain-like"/>
    <property type="match status" value="1"/>
</dbReference>
<dbReference type="InterPro" id="IPR023352">
    <property type="entry name" value="MAPEG-like_dom_sf"/>
</dbReference>
<evidence type="ECO:0000256" key="4">
    <source>
        <dbReference type="ARBA" id="ARBA00023136"/>
    </source>
</evidence>
<feature type="transmembrane region" description="Helical" evidence="5">
    <location>
        <begin position="66"/>
        <end position="85"/>
    </location>
</feature>
<keyword evidence="2 5" id="KW-0812">Transmembrane</keyword>
<keyword evidence="7" id="KW-1185">Reference proteome</keyword>
<evidence type="ECO:0000256" key="1">
    <source>
        <dbReference type="ARBA" id="ARBA00004370"/>
    </source>
</evidence>
<dbReference type="EMBL" id="CAJVPQ010001537">
    <property type="protein sequence ID" value="CAG8557660.1"/>
    <property type="molecule type" value="Genomic_DNA"/>
</dbReference>
<comment type="subcellular location">
    <subcellularLocation>
        <location evidence="1">Membrane</location>
    </subcellularLocation>
</comment>
<proteinExistence type="predicted"/>
<dbReference type="PANTHER" id="PTHR35371:SF1">
    <property type="entry name" value="BLR7753 PROTEIN"/>
    <property type="match status" value="1"/>
</dbReference>
<feature type="transmembrane region" description="Helical" evidence="5">
    <location>
        <begin position="6"/>
        <end position="26"/>
    </location>
</feature>
<dbReference type="Pfam" id="PF01124">
    <property type="entry name" value="MAPEG"/>
    <property type="match status" value="1"/>
</dbReference>
<dbReference type="InterPro" id="IPR001129">
    <property type="entry name" value="Membr-assoc_MAPEG"/>
</dbReference>
<dbReference type="GO" id="GO:0016020">
    <property type="term" value="C:membrane"/>
    <property type="evidence" value="ECO:0007669"/>
    <property type="project" value="UniProtKB-SubCell"/>
</dbReference>
<sequence>MEFSSGVGTPFVCVFINFLFYFVALVPVRRAQALQEEGYDNSNPRDQYNRLPDWGKRAIGAANNTFEGLVFFSIAVFMYAFSHMLSLNPFGNKYNNIEMTANILCVVYIVSRVC</sequence>
<evidence type="ECO:0000313" key="6">
    <source>
        <dbReference type="EMBL" id="CAG8557660.1"/>
    </source>
</evidence>
<dbReference type="OrthoDB" id="5568734at2759"/>
<dbReference type="AlphaFoldDB" id="A0A9N9FSV2"/>
<reference evidence="6" key="1">
    <citation type="submission" date="2021-06" db="EMBL/GenBank/DDBJ databases">
        <authorList>
            <person name="Kallberg Y."/>
            <person name="Tangrot J."/>
            <person name="Rosling A."/>
        </authorList>
    </citation>
    <scope>NUCLEOTIDE SEQUENCE</scope>
    <source>
        <strain evidence="6">UK204</strain>
    </source>
</reference>
<dbReference type="PANTHER" id="PTHR35371">
    <property type="entry name" value="INNER MEMBRANE PROTEIN"/>
    <property type="match status" value="1"/>
</dbReference>
<dbReference type="Gene3D" id="1.20.120.550">
    <property type="entry name" value="Membrane associated eicosanoid/glutathione metabolism-like domain"/>
    <property type="match status" value="1"/>
</dbReference>
<organism evidence="6 7">
    <name type="scientific">Funneliformis caledonium</name>
    <dbReference type="NCBI Taxonomy" id="1117310"/>
    <lineage>
        <taxon>Eukaryota</taxon>
        <taxon>Fungi</taxon>
        <taxon>Fungi incertae sedis</taxon>
        <taxon>Mucoromycota</taxon>
        <taxon>Glomeromycotina</taxon>
        <taxon>Glomeromycetes</taxon>
        <taxon>Glomerales</taxon>
        <taxon>Glomeraceae</taxon>
        <taxon>Funneliformis</taxon>
    </lineage>
</organism>
<dbReference type="Proteomes" id="UP000789570">
    <property type="component" value="Unassembled WGS sequence"/>
</dbReference>
<keyword evidence="4 5" id="KW-0472">Membrane</keyword>
<gene>
    <name evidence="6" type="ORF">FCALED_LOCUS6437</name>
</gene>
<accession>A0A9N9FSV2</accession>
<evidence type="ECO:0000256" key="2">
    <source>
        <dbReference type="ARBA" id="ARBA00022692"/>
    </source>
</evidence>
<name>A0A9N9FSV2_9GLOM</name>
<comment type="caution">
    <text evidence="6">The sequence shown here is derived from an EMBL/GenBank/DDBJ whole genome shotgun (WGS) entry which is preliminary data.</text>
</comment>
<protein>
    <submittedName>
        <fullName evidence="6">15039_t:CDS:1</fullName>
    </submittedName>
</protein>
<evidence type="ECO:0000313" key="7">
    <source>
        <dbReference type="Proteomes" id="UP000789570"/>
    </source>
</evidence>
<keyword evidence="3 5" id="KW-1133">Transmembrane helix</keyword>